<sequence length="192" mass="21203">MGKPSQALVKQFIDDSLADQWASFVLPDTTILAETGQFIMANVPPQRGHCAMLSSAWAMMLRENFDIPALVVCGDLYAGQQLIFKSKNNIPDFSAKAPNQVVSFEVDGHCWLDIGGYICDLSIFRTAYAIDQEHALAKFVNQRFGAGRGIFICPYELLGSSGFKYVPKSVLKDSQVEALWQGLGYQIRSGQL</sequence>
<comment type="caution">
    <text evidence="1">The sequence shown here is derived from an EMBL/GenBank/DDBJ whole genome shotgun (WGS) entry which is preliminary data.</text>
</comment>
<name>A0A1S8CQC6_9GAMM</name>
<keyword evidence="2" id="KW-1185">Reference proteome</keyword>
<gene>
    <name evidence="1" type="ORF">BKE30_14470</name>
</gene>
<dbReference type="Proteomes" id="UP000192132">
    <property type="component" value="Unassembled WGS sequence"/>
</dbReference>
<reference evidence="1 2" key="1">
    <citation type="submission" date="2016-10" db="EMBL/GenBank/DDBJ databases">
        <title>Draft Genome sequence of Alkanindiges sp. strain H1.</title>
        <authorList>
            <person name="Subhash Y."/>
            <person name="Lee S."/>
        </authorList>
    </citation>
    <scope>NUCLEOTIDE SEQUENCE [LARGE SCALE GENOMIC DNA]</scope>
    <source>
        <strain evidence="1 2">H1</strain>
    </source>
</reference>
<organism evidence="1 2">
    <name type="scientific">Alkanindiges hydrocarboniclasticus</name>
    <dbReference type="NCBI Taxonomy" id="1907941"/>
    <lineage>
        <taxon>Bacteria</taxon>
        <taxon>Pseudomonadati</taxon>
        <taxon>Pseudomonadota</taxon>
        <taxon>Gammaproteobacteria</taxon>
        <taxon>Moraxellales</taxon>
        <taxon>Moraxellaceae</taxon>
        <taxon>Alkanindiges</taxon>
    </lineage>
</organism>
<evidence type="ECO:0000313" key="1">
    <source>
        <dbReference type="EMBL" id="ONG37415.1"/>
    </source>
</evidence>
<accession>A0A1S8CQC6</accession>
<dbReference type="EMBL" id="MLCN01000053">
    <property type="protein sequence ID" value="ONG37415.1"/>
    <property type="molecule type" value="Genomic_DNA"/>
</dbReference>
<proteinExistence type="predicted"/>
<evidence type="ECO:0000313" key="2">
    <source>
        <dbReference type="Proteomes" id="UP000192132"/>
    </source>
</evidence>
<dbReference type="OrthoDB" id="7041729at2"/>
<dbReference type="STRING" id="1907941.BKE30_14470"/>
<protein>
    <submittedName>
        <fullName evidence="1">Uncharacterized protein</fullName>
    </submittedName>
</protein>
<dbReference type="RefSeq" id="WP_076879297.1">
    <property type="nucleotide sequence ID" value="NZ_MLCN01000053.1"/>
</dbReference>
<dbReference type="AlphaFoldDB" id="A0A1S8CQC6"/>